<evidence type="ECO:0000256" key="7">
    <source>
        <dbReference type="ARBA" id="ARBA00022912"/>
    </source>
</evidence>
<dbReference type="AlphaFoldDB" id="A0AAD9Q9S9"/>
<reference evidence="18" key="1">
    <citation type="journal article" date="2023" name="G3 (Bethesda)">
        <title>Whole genome assembly and annotation of the endangered Caribbean coral Acropora cervicornis.</title>
        <authorList>
            <person name="Selwyn J.D."/>
            <person name="Vollmer S.V."/>
        </authorList>
    </citation>
    <scope>NUCLEOTIDE SEQUENCE</scope>
    <source>
        <strain evidence="18">K2</strain>
    </source>
</reference>
<dbReference type="SUPFAM" id="SSF52799">
    <property type="entry name" value="(Phosphotyrosine protein) phosphatases II"/>
    <property type="match status" value="1"/>
</dbReference>
<dbReference type="PRINTS" id="PR00401">
    <property type="entry name" value="SH2DOMAIN"/>
</dbReference>
<dbReference type="Proteomes" id="UP001249851">
    <property type="component" value="Unassembled WGS sequence"/>
</dbReference>
<feature type="binding site" evidence="12">
    <location>
        <position position="517"/>
    </location>
    <ligand>
        <name>substrate</name>
    </ligand>
</feature>
<dbReference type="GO" id="GO:0030971">
    <property type="term" value="F:receptor tyrosine kinase binding"/>
    <property type="evidence" value="ECO:0007669"/>
    <property type="project" value="TreeGrafter"/>
</dbReference>
<keyword evidence="3 10" id="KW-0963">Cytoplasm</keyword>
<dbReference type="FunFam" id="3.30.505.10:FF:000018">
    <property type="entry name" value="Tyrosine-protein phosphatase non-receptor type"/>
    <property type="match status" value="1"/>
</dbReference>
<dbReference type="InterPro" id="IPR029021">
    <property type="entry name" value="Prot-tyrosine_phosphatase-like"/>
</dbReference>
<dbReference type="Pfam" id="PF00017">
    <property type="entry name" value="SH2"/>
    <property type="match status" value="2"/>
</dbReference>
<dbReference type="SUPFAM" id="SSF55550">
    <property type="entry name" value="SH2 domain"/>
    <property type="match status" value="2"/>
</dbReference>
<name>A0AAD9Q9S9_ACRCE</name>
<evidence type="ECO:0000256" key="2">
    <source>
        <dbReference type="ARBA" id="ARBA00010750"/>
    </source>
</evidence>
<feature type="compositionally biased region" description="Basic and acidic residues" evidence="14">
    <location>
        <begin position="576"/>
        <end position="588"/>
    </location>
</feature>
<comment type="catalytic activity">
    <reaction evidence="9 10">
        <text>O-phospho-L-tyrosyl-[protein] + H2O = L-tyrosyl-[protein] + phosphate</text>
        <dbReference type="Rhea" id="RHEA:10684"/>
        <dbReference type="Rhea" id="RHEA-COMP:10136"/>
        <dbReference type="Rhea" id="RHEA-COMP:20101"/>
        <dbReference type="ChEBI" id="CHEBI:15377"/>
        <dbReference type="ChEBI" id="CHEBI:43474"/>
        <dbReference type="ChEBI" id="CHEBI:46858"/>
        <dbReference type="ChEBI" id="CHEBI:61978"/>
        <dbReference type="EC" id="3.1.3.48"/>
    </reaction>
</comment>
<reference evidence="18" key="2">
    <citation type="journal article" date="2023" name="Science">
        <title>Genomic signatures of disease resistance in endangered staghorn corals.</title>
        <authorList>
            <person name="Vollmer S.V."/>
            <person name="Selwyn J.D."/>
            <person name="Despard B.A."/>
            <person name="Roesel C.L."/>
        </authorList>
    </citation>
    <scope>NUCLEOTIDE SEQUENCE</scope>
    <source>
        <strain evidence="18">K2</strain>
    </source>
</reference>
<dbReference type="FunFam" id="3.30.505.10:FF:000012">
    <property type="entry name" value="Tyrosine-protein phosphatase non-receptor type"/>
    <property type="match status" value="1"/>
</dbReference>
<evidence type="ECO:0000256" key="14">
    <source>
        <dbReference type="SAM" id="MobiDB-lite"/>
    </source>
</evidence>
<evidence type="ECO:0000256" key="6">
    <source>
        <dbReference type="ARBA" id="ARBA00022801"/>
    </source>
</evidence>
<dbReference type="PIRSF" id="PIRSF000929">
    <property type="entry name" value="Tyr-Ptase_nr_6"/>
    <property type="match status" value="1"/>
</dbReference>
<sequence>MPSRRWFHSYISGYDAERLLLERGFDGSYLVRPSKSNPGDFTLSVRRDGEVTHIKIQNTGDFYDLYGGEKFATLSELIQFYTENPGQLKEKNGQIIEMKYPLNSTDPTTERWFHGHMSGKEAETMMLDKGKNGSFLVRESQSKPGDFVLTVRLEDKITHVMIRHHDDAKYDVGGGEKFDDLTDLVEHYKKNPMVEKSGTVVQLKTPFNATRINAAAIEDRVKVLQKENNSVSGKAGFYEEFEVLQKQECKHLYSRKEGDRAENKAKNRYKNILPFDHSRVALKDCDPNVVGSDYINANFVGGSDSDDSPKRYIAAQGCLPSTVEDFWRMVFQENSRIIVMTTKEVERGRNKCTRYWPDPDTTKDISTFHVRYLKEFEYSDYTLREFELTSETNPIPRTIYQFHYTGWPDHGVPKDPSPVLNILHEVNARQQSIPSAGPIIVHCSAGIGRTGTFIVIDTLINMIKEQGSFESLFIVMSEYFIKKSGFHVCFLNLGLDCEIDISKSIQIVRAQRSGMVQTEAQYEFIYKAIQHYISTETARLNSDNPNLAVYGNLANVRKNGETEIPPPIPMYQPADKCSKPAKREESFKSPHMPPRLGEGPPPPLAPRKSGKI</sequence>
<evidence type="ECO:0000256" key="8">
    <source>
        <dbReference type="ARBA" id="ARBA00022999"/>
    </source>
</evidence>
<comment type="caution">
    <text evidence="18">The sequence shown here is derived from an EMBL/GenBank/DDBJ whole genome shotgun (WGS) entry which is preliminary data.</text>
</comment>
<evidence type="ECO:0000259" key="15">
    <source>
        <dbReference type="PROSITE" id="PS50001"/>
    </source>
</evidence>
<feature type="region of interest" description="Disordered" evidence="14">
    <location>
        <begin position="561"/>
        <end position="612"/>
    </location>
</feature>
<evidence type="ECO:0000256" key="3">
    <source>
        <dbReference type="ARBA" id="ARBA00022490"/>
    </source>
</evidence>
<dbReference type="InterPro" id="IPR000387">
    <property type="entry name" value="Tyr_Pase_dom"/>
</dbReference>
<dbReference type="GO" id="GO:0004726">
    <property type="term" value="F:non-membrane spanning protein tyrosine phosphatase activity"/>
    <property type="evidence" value="ECO:0007669"/>
    <property type="project" value="TreeGrafter"/>
</dbReference>
<evidence type="ECO:0000313" key="19">
    <source>
        <dbReference type="Proteomes" id="UP001249851"/>
    </source>
</evidence>
<gene>
    <name evidence="18" type="ORF">P5673_020482</name>
</gene>
<dbReference type="Gene3D" id="3.30.505.10">
    <property type="entry name" value="SH2 domain"/>
    <property type="match status" value="2"/>
</dbReference>
<feature type="active site" description="Phosphocysteine intermediate" evidence="11">
    <location>
        <position position="443"/>
    </location>
</feature>
<dbReference type="InterPro" id="IPR012152">
    <property type="entry name" value="Tyr_Pase_non-rcpt_typ-6/11"/>
</dbReference>
<evidence type="ECO:0000256" key="10">
    <source>
        <dbReference type="PIRNR" id="PIRNR000929"/>
    </source>
</evidence>
<keyword evidence="7 10" id="KW-0904">Protein phosphatase</keyword>
<feature type="binding site" evidence="12">
    <location>
        <position position="409"/>
    </location>
    <ligand>
        <name>substrate</name>
    </ligand>
</feature>
<keyword evidence="8 13" id="KW-0727">SH2 domain</keyword>
<evidence type="ECO:0000256" key="13">
    <source>
        <dbReference type="PROSITE-ProRule" id="PRU00191"/>
    </source>
</evidence>
<dbReference type="PANTHER" id="PTHR46559:SF3">
    <property type="entry name" value="TYROSINE-PROTEIN PHOSPHATASE NON-RECEPTOR TYPE"/>
    <property type="match status" value="1"/>
</dbReference>
<dbReference type="GO" id="GO:0050839">
    <property type="term" value="F:cell adhesion molecule binding"/>
    <property type="evidence" value="ECO:0007669"/>
    <property type="project" value="TreeGrafter"/>
</dbReference>
<proteinExistence type="inferred from homology"/>
<keyword evidence="6 10" id="KW-0378">Hydrolase</keyword>
<dbReference type="InterPro" id="IPR016130">
    <property type="entry name" value="Tyr_Pase_AS"/>
</dbReference>
<dbReference type="PROSITE" id="PS50056">
    <property type="entry name" value="TYR_PHOSPHATASE_2"/>
    <property type="match status" value="1"/>
</dbReference>
<evidence type="ECO:0000256" key="9">
    <source>
        <dbReference type="ARBA" id="ARBA00051722"/>
    </source>
</evidence>
<feature type="domain" description="Tyrosine-protein phosphatase" evidence="16">
    <location>
        <begin position="237"/>
        <end position="532"/>
    </location>
</feature>
<dbReference type="GO" id="GO:0005737">
    <property type="term" value="C:cytoplasm"/>
    <property type="evidence" value="ECO:0007669"/>
    <property type="project" value="UniProtKB-SubCell"/>
</dbReference>
<dbReference type="CDD" id="cd09931">
    <property type="entry name" value="SH2_C-SH2_SHP_like"/>
    <property type="match status" value="1"/>
</dbReference>
<evidence type="ECO:0000256" key="5">
    <source>
        <dbReference type="ARBA" id="ARBA00022737"/>
    </source>
</evidence>
<accession>A0AAD9Q9S9</accession>
<dbReference type="SMART" id="SM00404">
    <property type="entry name" value="PTPc_motif"/>
    <property type="match status" value="1"/>
</dbReference>
<dbReference type="CDD" id="cd10340">
    <property type="entry name" value="SH2_N-SH2_SHP_like"/>
    <property type="match status" value="1"/>
</dbReference>
<dbReference type="SMART" id="SM00252">
    <property type="entry name" value="SH2"/>
    <property type="match status" value="2"/>
</dbReference>
<dbReference type="InterPro" id="IPR000980">
    <property type="entry name" value="SH2"/>
</dbReference>
<dbReference type="EMBL" id="JARQWQ010000050">
    <property type="protein sequence ID" value="KAK2557369.1"/>
    <property type="molecule type" value="Genomic_DNA"/>
</dbReference>
<dbReference type="PROSITE" id="PS50055">
    <property type="entry name" value="TYR_PHOSPHATASE_PTP"/>
    <property type="match status" value="1"/>
</dbReference>
<dbReference type="EC" id="3.1.3.48" evidence="10"/>
<evidence type="ECO:0000259" key="17">
    <source>
        <dbReference type="PROSITE" id="PS50056"/>
    </source>
</evidence>
<keyword evidence="4" id="KW-0597">Phosphoprotein</keyword>
<feature type="domain" description="SH2" evidence="15">
    <location>
        <begin position="6"/>
        <end position="102"/>
    </location>
</feature>
<feature type="domain" description="SH2" evidence="15">
    <location>
        <begin position="112"/>
        <end position="207"/>
    </location>
</feature>
<dbReference type="PROSITE" id="PS00383">
    <property type="entry name" value="TYR_PHOSPHATASE_1"/>
    <property type="match status" value="1"/>
</dbReference>
<dbReference type="GO" id="GO:0070374">
    <property type="term" value="P:positive regulation of ERK1 and ERK2 cascade"/>
    <property type="evidence" value="ECO:0007669"/>
    <property type="project" value="TreeGrafter"/>
</dbReference>
<evidence type="ECO:0000256" key="4">
    <source>
        <dbReference type="ARBA" id="ARBA00022553"/>
    </source>
</evidence>
<keyword evidence="5" id="KW-0677">Repeat</keyword>
<keyword evidence="19" id="KW-1185">Reference proteome</keyword>
<dbReference type="InterPro" id="IPR003595">
    <property type="entry name" value="Tyr_Pase_cat"/>
</dbReference>
<dbReference type="Gene3D" id="3.90.190.10">
    <property type="entry name" value="Protein tyrosine phosphatase superfamily"/>
    <property type="match status" value="1"/>
</dbReference>
<evidence type="ECO:0000256" key="1">
    <source>
        <dbReference type="ARBA" id="ARBA00004496"/>
    </source>
</evidence>
<feature type="domain" description="Tyrosine specific protein phosphatases" evidence="17">
    <location>
        <begin position="420"/>
        <end position="523"/>
    </location>
</feature>
<dbReference type="PANTHER" id="PTHR46559">
    <property type="entry name" value="TYROSINE-PROTEIN PHOSPHATASE NON-RECEPTOR TYPE 11"/>
    <property type="match status" value="1"/>
</dbReference>
<evidence type="ECO:0000313" key="18">
    <source>
        <dbReference type="EMBL" id="KAK2557369.1"/>
    </source>
</evidence>
<evidence type="ECO:0000259" key="16">
    <source>
        <dbReference type="PROSITE" id="PS50055"/>
    </source>
</evidence>
<evidence type="ECO:0000256" key="11">
    <source>
        <dbReference type="PIRSR" id="PIRSR000929-1"/>
    </source>
</evidence>
<comment type="subcellular location">
    <subcellularLocation>
        <location evidence="1 10">Cytoplasm</location>
    </subcellularLocation>
</comment>
<dbReference type="InterPro" id="IPR036860">
    <property type="entry name" value="SH2_dom_sf"/>
</dbReference>
<comment type="similarity">
    <text evidence="2 10">Belongs to the protein-tyrosine phosphatase family. Non-receptor class 2 subfamily.</text>
</comment>
<organism evidence="18 19">
    <name type="scientific">Acropora cervicornis</name>
    <name type="common">Staghorn coral</name>
    <dbReference type="NCBI Taxonomy" id="6130"/>
    <lineage>
        <taxon>Eukaryota</taxon>
        <taxon>Metazoa</taxon>
        <taxon>Cnidaria</taxon>
        <taxon>Anthozoa</taxon>
        <taxon>Hexacorallia</taxon>
        <taxon>Scleractinia</taxon>
        <taxon>Astrocoeniina</taxon>
        <taxon>Acroporidae</taxon>
        <taxon>Acropora</taxon>
    </lineage>
</organism>
<evidence type="ECO:0000256" key="12">
    <source>
        <dbReference type="PIRSR" id="PIRSR000929-2"/>
    </source>
</evidence>
<dbReference type="PRINTS" id="PR00700">
    <property type="entry name" value="PRTYPHPHTASE"/>
</dbReference>
<dbReference type="InterPro" id="IPR000242">
    <property type="entry name" value="PTP_cat"/>
</dbReference>
<dbReference type="PROSITE" id="PS50001">
    <property type="entry name" value="SH2"/>
    <property type="match status" value="2"/>
</dbReference>
<dbReference type="Pfam" id="PF00102">
    <property type="entry name" value="Y_phosphatase"/>
    <property type="match status" value="2"/>
</dbReference>
<protein>
    <recommendedName>
        <fullName evidence="10">Tyrosine-protein phosphatase non-receptor type</fullName>
        <ecNumber evidence="10">3.1.3.48</ecNumber>
    </recommendedName>
</protein>
<dbReference type="SMART" id="SM00194">
    <property type="entry name" value="PTPc"/>
    <property type="match status" value="1"/>
</dbReference>